<dbReference type="Gene3D" id="3.30.70.240">
    <property type="match status" value="1"/>
</dbReference>
<proteinExistence type="predicted"/>
<evidence type="ECO:0000259" key="4">
    <source>
        <dbReference type="SMART" id="SM00838"/>
    </source>
</evidence>
<gene>
    <name evidence="6" type="ORF">S01H4_55391</name>
</gene>
<sequence>GELHLEIITDKLQRTFKVPVRTGKPQVVYRETISKSIESDGLFDKEINEEKNFAQVMIKLEPLARGEGVEFVSVIDEGKIPEEFVPVIEKTFHDSTLSGSIAGYPLVDIKATLYDGSFKEGLSSELAFTMATSNAIRNGIENAEPALLEPIMEVEVVTPNEFLGEIIADINTRKGKIEGMDDRENVRILTAYIPLKEMFGYSTSLRSSSQGRATFSMKFRKFEIQE</sequence>
<dbReference type="Pfam" id="PF00679">
    <property type="entry name" value="EFG_C"/>
    <property type="match status" value="1"/>
</dbReference>
<dbReference type="Gene3D" id="3.30.230.10">
    <property type="match status" value="1"/>
</dbReference>
<evidence type="ECO:0000313" key="6">
    <source>
        <dbReference type="EMBL" id="GAH18207.1"/>
    </source>
</evidence>
<dbReference type="Pfam" id="PF03764">
    <property type="entry name" value="EFG_IV"/>
    <property type="match status" value="1"/>
</dbReference>
<feature type="domain" description="Elongation factor EFG" evidence="4">
    <location>
        <begin position="146"/>
        <end position="224"/>
    </location>
</feature>
<dbReference type="InterPro" id="IPR000640">
    <property type="entry name" value="EFG_V-like"/>
</dbReference>
<feature type="non-terminal residue" evidence="6">
    <location>
        <position position="1"/>
    </location>
</feature>
<dbReference type="SUPFAM" id="SSF54980">
    <property type="entry name" value="EF-G C-terminal domain-like"/>
    <property type="match status" value="1"/>
</dbReference>
<dbReference type="CDD" id="cd03713">
    <property type="entry name" value="EFG_mtEFG_C"/>
    <property type="match status" value="1"/>
</dbReference>
<evidence type="ECO:0000259" key="5">
    <source>
        <dbReference type="SMART" id="SM00889"/>
    </source>
</evidence>
<evidence type="ECO:0008006" key="7">
    <source>
        <dbReference type="Google" id="ProtNLM"/>
    </source>
</evidence>
<name>X1DDB4_9ZZZZ</name>
<dbReference type="GO" id="GO:0032790">
    <property type="term" value="P:ribosome disassembly"/>
    <property type="evidence" value="ECO:0007669"/>
    <property type="project" value="TreeGrafter"/>
</dbReference>
<evidence type="ECO:0000256" key="1">
    <source>
        <dbReference type="ARBA" id="ARBA00022741"/>
    </source>
</evidence>
<organism evidence="6">
    <name type="scientific">marine sediment metagenome</name>
    <dbReference type="NCBI Taxonomy" id="412755"/>
    <lineage>
        <taxon>unclassified sequences</taxon>
        <taxon>metagenomes</taxon>
        <taxon>ecological metagenomes</taxon>
    </lineage>
</organism>
<dbReference type="PANTHER" id="PTHR43261:SF1">
    <property type="entry name" value="RIBOSOME-RELEASING FACTOR 2, MITOCHONDRIAL"/>
    <property type="match status" value="1"/>
</dbReference>
<dbReference type="GO" id="GO:0006412">
    <property type="term" value="P:translation"/>
    <property type="evidence" value="ECO:0007669"/>
    <property type="project" value="UniProtKB-KW"/>
</dbReference>
<evidence type="ECO:0000256" key="3">
    <source>
        <dbReference type="ARBA" id="ARBA00023134"/>
    </source>
</evidence>
<reference evidence="6" key="1">
    <citation type="journal article" date="2014" name="Front. Microbiol.">
        <title>High frequency of phylogenetically diverse reductive dehalogenase-homologous genes in deep subseafloor sedimentary metagenomes.</title>
        <authorList>
            <person name="Kawai M."/>
            <person name="Futagami T."/>
            <person name="Toyoda A."/>
            <person name="Takaki Y."/>
            <person name="Nishi S."/>
            <person name="Hori S."/>
            <person name="Arai W."/>
            <person name="Tsubouchi T."/>
            <person name="Morono Y."/>
            <person name="Uchiyama I."/>
            <person name="Ito T."/>
            <person name="Fujiyama A."/>
            <person name="Inagaki F."/>
            <person name="Takami H."/>
        </authorList>
    </citation>
    <scope>NUCLEOTIDE SEQUENCE</scope>
    <source>
        <strain evidence="6">Expedition CK06-06</strain>
    </source>
</reference>
<keyword evidence="1" id="KW-0547">Nucleotide-binding</keyword>
<dbReference type="SUPFAM" id="SSF54211">
    <property type="entry name" value="Ribosomal protein S5 domain 2-like"/>
    <property type="match status" value="1"/>
</dbReference>
<feature type="domain" description="Translation elongation factor EFG/EF2" evidence="5">
    <location>
        <begin position="26"/>
        <end position="144"/>
    </location>
</feature>
<evidence type="ECO:0000256" key="2">
    <source>
        <dbReference type="ARBA" id="ARBA00022917"/>
    </source>
</evidence>
<keyword evidence="2" id="KW-0648">Protein biosynthesis</keyword>
<dbReference type="InterPro" id="IPR035649">
    <property type="entry name" value="EFG_V"/>
</dbReference>
<dbReference type="SMART" id="SM00838">
    <property type="entry name" value="EFG_C"/>
    <property type="match status" value="1"/>
</dbReference>
<comment type="caution">
    <text evidence="6">The sequence shown here is derived from an EMBL/GenBank/DDBJ whole genome shotgun (WGS) entry which is preliminary data.</text>
</comment>
<dbReference type="InterPro" id="IPR005517">
    <property type="entry name" value="Transl_elong_EFG/EF2_IV"/>
</dbReference>
<dbReference type="EMBL" id="BART01031964">
    <property type="protein sequence ID" value="GAH18207.1"/>
    <property type="molecule type" value="Genomic_DNA"/>
</dbReference>
<dbReference type="PANTHER" id="PTHR43261">
    <property type="entry name" value="TRANSLATION ELONGATION FACTOR G-RELATED"/>
    <property type="match status" value="1"/>
</dbReference>
<dbReference type="InterPro" id="IPR035647">
    <property type="entry name" value="EFG_III/V"/>
</dbReference>
<accession>X1DDB4</accession>
<protein>
    <recommendedName>
        <fullName evidence="7">Elongation factor EFG domain-containing protein</fullName>
    </recommendedName>
</protein>
<dbReference type="SMART" id="SM00889">
    <property type="entry name" value="EFG_IV"/>
    <property type="match status" value="1"/>
</dbReference>
<dbReference type="Gene3D" id="3.30.70.870">
    <property type="entry name" value="Elongation Factor G (Translational Gtpase), domain 3"/>
    <property type="match status" value="1"/>
</dbReference>
<dbReference type="InterPro" id="IPR014721">
    <property type="entry name" value="Ribsml_uS5_D2-typ_fold_subgr"/>
</dbReference>
<dbReference type="FunFam" id="3.30.70.240:FF:000001">
    <property type="entry name" value="Elongation factor G"/>
    <property type="match status" value="1"/>
</dbReference>
<keyword evidence="3" id="KW-0342">GTP-binding</keyword>
<dbReference type="InterPro" id="IPR020568">
    <property type="entry name" value="Ribosomal_Su5_D2-typ_SF"/>
</dbReference>
<dbReference type="GO" id="GO:0005525">
    <property type="term" value="F:GTP binding"/>
    <property type="evidence" value="ECO:0007669"/>
    <property type="project" value="UniProtKB-KW"/>
</dbReference>
<dbReference type="AlphaFoldDB" id="X1DDB4"/>